<dbReference type="AlphaFoldDB" id="A0AA38UCK0"/>
<accession>A0AA38UCK0</accession>
<dbReference type="PANTHER" id="PTHR28094">
    <property type="entry name" value="MEIOTICALLY UP-REGULATED GENE 113 PROTEIN"/>
    <property type="match status" value="1"/>
</dbReference>
<name>A0AA38UCK0_9AGAR</name>
<gene>
    <name evidence="2" type="ORF">F5878DRAFT_645900</name>
</gene>
<proteinExistence type="predicted"/>
<dbReference type="InterPro" id="IPR018306">
    <property type="entry name" value="Phage_T5_Orf172_DNA-bd"/>
</dbReference>
<dbReference type="Pfam" id="PF10544">
    <property type="entry name" value="T5orf172"/>
    <property type="match status" value="1"/>
</dbReference>
<comment type="caution">
    <text evidence="2">The sequence shown here is derived from an EMBL/GenBank/DDBJ whole genome shotgun (WGS) entry which is preliminary data.</text>
</comment>
<dbReference type="Proteomes" id="UP001163846">
    <property type="component" value="Unassembled WGS sequence"/>
</dbReference>
<dbReference type="PANTHER" id="PTHR28094:SF1">
    <property type="entry name" value="MEIOTICALLY UP-REGULATED GENE 113 PROTEIN"/>
    <property type="match status" value="1"/>
</dbReference>
<evidence type="ECO:0000259" key="1">
    <source>
        <dbReference type="Pfam" id="PF10544"/>
    </source>
</evidence>
<evidence type="ECO:0000313" key="3">
    <source>
        <dbReference type="Proteomes" id="UP001163846"/>
    </source>
</evidence>
<dbReference type="EMBL" id="MU806685">
    <property type="protein sequence ID" value="KAJ3833492.1"/>
    <property type="molecule type" value="Genomic_DNA"/>
</dbReference>
<protein>
    <recommendedName>
        <fullName evidence="1">Bacteriophage T5 Orf172 DNA-binding domain-containing protein</fullName>
    </recommendedName>
</protein>
<dbReference type="InterPro" id="IPR053006">
    <property type="entry name" value="Meiosis_regulatory"/>
</dbReference>
<evidence type="ECO:0000313" key="2">
    <source>
        <dbReference type="EMBL" id="KAJ3833492.1"/>
    </source>
</evidence>
<organism evidence="2 3">
    <name type="scientific">Lentinula raphanica</name>
    <dbReference type="NCBI Taxonomy" id="153919"/>
    <lineage>
        <taxon>Eukaryota</taxon>
        <taxon>Fungi</taxon>
        <taxon>Dikarya</taxon>
        <taxon>Basidiomycota</taxon>
        <taxon>Agaricomycotina</taxon>
        <taxon>Agaricomycetes</taxon>
        <taxon>Agaricomycetidae</taxon>
        <taxon>Agaricales</taxon>
        <taxon>Marasmiineae</taxon>
        <taxon>Omphalotaceae</taxon>
        <taxon>Lentinula</taxon>
    </lineage>
</organism>
<keyword evidence="3" id="KW-1185">Reference proteome</keyword>
<sequence length="135" mass="15944">MTKRPRRVLRTMYASRRARPTSLADGPGFLYVFIDNGNKWKVGMSKNFARRRAEWNRECPCPNRVWMRPVAVKRRRRAEALAHILLELACFDRPYDYCPHCRKTHREVFIFNGNQANVWNSIVVGWIAISTNIIH</sequence>
<reference evidence="2" key="1">
    <citation type="submission" date="2022-08" db="EMBL/GenBank/DDBJ databases">
        <authorList>
            <consortium name="DOE Joint Genome Institute"/>
            <person name="Min B."/>
            <person name="Riley R."/>
            <person name="Sierra-Patev S."/>
            <person name="Naranjo-Ortiz M."/>
            <person name="Looney B."/>
            <person name="Konkel Z."/>
            <person name="Slot J.C."/>
            <person name="Sakamoto Y."/>
            <person name="Steenwyk J.L."/>
            <person name="Rokas A."/>
            <person name="Carro J."/>
            <person name="Camarero S."/>
            <person name="Ferreira P."/>
            <person name="Molpeceres G."/>
            <person name="Ruiz-Duenas F.J."/>
            <person name="Serrano A."/>
            <person name="Henrissat B."/>
            <person name="Drula E."/>
            <person name="Hughes K.W."/>
            <person name="Mata J.L."/>
            <person name="Ishikawa N.K."/>
            <person name="Vargas-Isla R."/>
            <person name="Ushijima S."/>
            <person name="Smith C.A."/>
            <person name="Ahrendt S."/>
            <person name="Andreopoulos W."/>
            <person name="He G."/>
            <person name="Labutti K."/>
            <person name="Lipzen A."/>
            <person name="Ng V."/>
            <person name="Sandor L."/>
            <person name="Barry K."/>
            <person name="Martinez A.T."/>
            <person name="Xiao Y."/>
            <person name="Gibbons J.G."/>
            <person name="Terashima K."/>
            <person name="Hibbett D.S."/>
            <person name="Grigoriev I.V."/>
        </authorList>
    </citation>
    <scope>NUCLEOTIDE SEQUENCE</scope>
    <source>
        <strain evidence="2">TFB9207</strain>
    </source>
</reference>
<feature type="domain" description="Bacteriophage T5 Orf172 DNA-binding" evidence="1">
    <location>
        <begin position="28"/>
        <end position="117"/>
    </location>
</feature>